<evidence type="ECO:0000313" key="1">
    <source>
        <dbReference type="EMBL" id="TWV58414.1"/>
    </source>
</evidence>
<reference evidence="1" key="1">
    <citation type="journal article" date="2019" name="Microbiol. Resour. Announc.">
        <title>Draft Genomic Sequences of Streptomyces misionensis and Streptomyces albidoflavus, bacteria applied for phytopathogen biocontrol.</title>
        <authorList>
            <person name="Pylro V."/>
            <person name="Dias A."/>
            <person name="Andreote F."/>
            <person name="Varani A."/>
            <person name="Andreote C."/>
            <person name="Bernardo E."/>
            <person name="Martins T."/>
        </authorList>
    </citation>
    <scope>NUCLEOTIDE SEQUENCE [LARGE SCALE GENOMIC DNA]</scope>
    <source>
        <strain evidence="1">66</strain>
    </source>
</reference>
<sequence>MSLPASFARLRLAALNIDGVLLNDTFSPVIHRFITGNGGRYSADLERSVFSQPQHIAGRNMAAALPGGLTGEEALAAYFEERDVYLAEHPVVLTPGAIALVERLRALGLRTVCYGGLGVEHFERFLGEWAELFDGPGYVCTNDFRPGLHEITTEVFGVAYDQAVFVDDVARVAESAKELGVGFIGHPTDFAHSHQPQLMREAGVRHVVGTLDAIDEELLRVVDGELERGTFWTEPESAAASA</sequence>
<name>A0A5C6K7M3_9ACTN</name>
<gene>
    <name evidence="1" type="ORF">FRZ03_00795</name>
</gene>
<keyword evidence="2" id="KW-1185">Reference proteome</keyword>
<dbReference type="SUPFAM" id="SSF56784">
    <property type="entry name" value="HAD-like"/>
    <property type="match status" value="1"/>
</dbReference>
<accession>A0A5C6K7M3</accession>
<dbReference type="InterPro" id="IPR023214">
    <property type="entry name" value="HAD_sf"/>
</dbReference>
<protein>
    <submittedName>
        <fullName evidence="1">HAD family phosphatase</fullName>
    </submittedName>
</protein>
<dbReference type="RefSeq" id="WP_146463042.1">
    <property type="nucleotide sequence ID" value="NZ_VOGW01000003.1"/>
</dbReference>
<evidence type="ECO:0000313" key="2">
    <source>
        <dbReference type="Proteomes" id="UP000320481"/>
    </source>
</evidence>
<organism evidence="1 2">
    <name type="scientific">Streptomyces misionensis</name>
    <dbReference type="NCBI Taxonomy" id="67331"/>
    <lineage>
        <taxon>Bacteria</taxon>
        <taxon>Bacillati</taxon>
        <taxon>Actinomycetota</taxon>
        <taxon>Actinomycetes</taxon>
        <taxon>Kitasatosporales</taxon>
        <taxon>Streptomycetaceae</taxon>
        <taxon>Streptomyces</taxon>
    </lineage>
</organism>
<proteinExistence type="predicted"/>
<comment type="caution">
    <text evidence="1">The sequence shown here is derived from an EMBL/GenBank/DDBJ whole genome shotgun (WGS) entry which is preliminary data.</text>
</comment>
<dbReference type="InterPro" id="IPR036412">
    <property type="entry name" value="HAD-like_sf"/>
</dbReference>
<dbReference type="EMBL" id="VOGW01000003">
    <property type="protein sequence ID" value="TWV58414.1"/>
    <property type="molecule type" value="Genomic_DNA"/>
</dbReference>
<dbReference type="AlphaFoldDB" id="A0A5C6K7M3"/>
<dbReference type="Proteomes" id="UP000320481">
    <property type="component" value="Unassembled WGS sequence"/>
</dbReference>
<dbReference type="Gene3D" id="3.40.50.1000">
    <property type="entry name" value="HAD superfamily/HAD-like"/>
    <property type="match status" value="1"/>
</dbReference>